<dbReference type="Proteomes" id="UP000261380">
    <property type="component" value="Unplaced"/>
</dbReference>
<reference evidence="1" key="1">
    <citation type="submission" date="2025-08" db="UniProtKB">
        <authorList>
            <consortium name="Ensembl"/>
        </authorList>
    </citation>
    <scope>IDENTIFICATION</scope>
</reference>
<evidence type="ECO:0000313" key="1">
    <source>
        <dbReference type="Ensembl" id="ENSXCOP00000019375.1"/>
    </source>
</evidence>
<evidence type="ECO:0000313" key="2">
    <source>
        <dbReference type="Proteomes" id="UP000261380"/>
    </source>
</evidence>
<reference evidence="1" key="2">
    <citation type="submission" date="2025-09" db="UniProtKB">
        <authorList>
            <consortium name="Ensembl"/>
        </authorList>
    </citation>
    <scope>IDENTIFICATION</scope>
</reference>
<proteinExistence type="predicted"/>
<dbReference type="AlphaFoldDB" id="A0A3B5M7B8"/>
<accession>A0A3B5M7B8</accession>
<protein>
    <submittedName>
        <fullName evidence="1">Uncharacterized protein</fullName>
    </submittedName>
</protein>
<dbReference type="GeneTree" id="ENSGT00940000177787"/>
<keyword evidence="2" id="KW-1185">Reference proteome</keyword>
<sequence length="92" mass="10597">ACCLCAAGGSPAWTTCRCQKPPKCLRVKIAGAVRYTRLVPLCTEAEMTWELTTRLLRRGSWPWASPSPRRKVEFWVVRKGPRFLKRERTNFT</sequence>
<dbReference type="Ensembl" id="ENSXCOT00000019613.1">
    <property type="protein sequence ID" value="ENSXCOP00000019375.1"/>
    <property type="gene ID" value="ENSXCOG00000014561.1"/>
</dbReference>
<name>A0A3B5M7B8_9TELE</name>
<organism evidence="1 2">
    <name type="scientific">Xiphophorus couchianus</name>
    <name type="common">Monterrey platyfish</name>
    <dbReference type="NCBI Taxonomy" id="32473"/>
    <lineage>
        <taxon>Eukaryota</taxon>
        <taxon>Metazoa</taxon>
        <taxon>Chordata</taxon>
        <taxon>Craniata</taxon>
        <taxon>Vertebrata</taxon>
        <taxon>Euteleostomi</taxon>
        <taxon>Actinopterygii</taxon>
        <taxon>Neopterygii</taxon>
        <taxon>Teleostei</taxon>
        <taxon>Neoteleostei</taxon>
        <taxon>Acanthomorphata</taxon>
        <taxon>Ovalentaria</taxon>
        <taxon>Atherinomorphae</taxon>
        <taxon>Cyprinodontiformes</taxon>
        <taxon>Poeciliidae</taxon>
        <taxon>Poeciliinae</taxon>
        <taxon>Xiphophorus</taxon>
    </lineage>
</organism>